<gene>
    <name evidence="2" type="ORF">NIIDMKKI_02600</name>
</gene>
<protein>
    <recommendedName>
        <fullName evidence="1">DipZ thioredoxin-like C-terminal domain-containing protein</fullName>
    </recommendedName>
</protein>
<sequence>MVAGLPGATAESDESSIKLNYHAKNVYVVVGGTGTLAVTRNGQTTTVPISGPPTSHHIVAGDGVESGTLEVRPGKGLRVYSFTYG</sequence>
<accession>A0A7G1I3G1</accession>
<reference evidence="2 3" key="1">
    <citation type="submission" date="2020-07" db="EMBL/GenBank/DDBJ databases">
        <title>Mycobacterium kansasii (former subtype) with zoonotic potential isolated from diseased indoor pet cat, Japan.</title>
        <authorList>
            <person name="Fukano H."/>
            <person name="Terazono T."/>
            <person name="Hoshino Y."/>
        </authorList>
    </citation>
    <scope>NUCLEOTIDE SEQUENCE [LARGE SCALE GENOMIC DNA]</scope>
    <source>
        <strain evidence="2 3">Kuro-I</strain>
    </source>
</reference>
<evidence type="ECO:0000313" key="2">
    <source>
        <dbReference type="EMBL" id="BCI85054.1"/>
    </source>
</evidence>
<evidence type="ECO:0000259" key="1">
    <source>
        <dbReference type="Pfam" id="PF17991"/>
    </source>
</evidence>
<keyword evidence="3" id="KW-1185">Reference proteome</keyword>
<dbReference type="Pfam" id="PF17991">
    <property type="entry name" value="Thioredoxin_10"/>
    <property type="match status" value="1"/>
</dbReference>
<dbReference type="EMBL" id="AP023343">
    <property type="protein sequence ID" value="BCI85054.1"/>
    <property type="molecule type" value="Genomic_DNA"/>
</dbReference>
<evidence type="ECO:0000313" key="3">
    <source>
        <dbReference type="Proteomes" id="UP000516380"/>
    </source>
</evidence>
<organism evidence="2 3">
    <name type="scientific">Mycobacterium kansasii</name>
    <dbReference type="NCBI Taxonomy" id="1768"/>
    <lineage>
        <taxon>Bacteria</taxon>
        <taxon>Bacillati</taxon>
        <taxon>Actinomycetota</taxon>
        <taxon>Actinomycetes</taxon>
        <taxon>Mycobacteriales</taxon>
        <taxon>Mycobacteriaceae</taxon>
        <taxon>Mycobacterium</taxon>
    </lineage>
</organism>
<proteinExistence type="predicted"/>
<dbReference type="Proteomes" id="UP000516380">
    <property type="component" value="Chromosome"/>
</dbReference>
<dbReference type="AlphaFoldDB" id="A0A7G1I3G1"/>
<name>A0A7G1I3G1_MYCKA</name>
<dbReference type="Gene3D" id="2.60.120.260">
    <property type="entry name" value="Galactose-binding domain-like"/>
    <property type="match status" value="1"/>
</dbReference>
<dbReference type="InterPro" id="IPR041017">
    <property type="entry name" value="Thioredoxin_10"/>
</dbReference>
<feature type="domain" description="DipZ thioredoxin-like C-terminal" evidence="1">
    <location>
        <begin position="8"/>
        <end position="85"/>
    </location>
</feature>